<dbReference type="InterPro" id="IPR008335">
    <property type="entry name" value="Mopterin_OxRdtase_euk"/>
</dbReference>
<dbReference type="GO" id="GO:0043546">
    <property type="term" value="F:molybdopterin cofactor binding"/>
    <property type="evidence" value="ECO:0007669"/>
    <property type="project" value="TreeGrafter"/>
</dbReference>
<reference evidence="2" key="1">
    <citation type="submission" date="2018-05" db="EMBL/GenBank/DDBJ databases">
        <authorList>
            <person name="Lanie J.A."/>
            <person name="Ng W.-L."/>
            <person name="Kazmierczak K.M."/>
            <person name="Andrzejewski T.M."/>
            <person name="Davidsen T.M."/>
            <person name="Wayne K.J."/>
            <person name="Tettelin H."/>
            <person name="Glass J.I."/>
            <person name="Rusch D."/>
            <person name="Podicherti R."/>
            <person name="Tsui H.-C.T."/>
            <person name="Winkler M.E."/>
        </authorList>
    </citation>
    <scope>NUCLEOTIDE SEQUENCE</scope>
</reference>
<gene>
    <name evidence="2" type="ORF">METZ01_LOCUS47679</name>
</gene>
<evidence type="ECO:0000259" key="1">
    <source>
        <dbReference type="Pfam" id="PF00174"/>
    </source>
</evidence>
<dbReference type="InterPro" id="IPR014756">
    <property type="entry name" value="Ig_E-set"/>
</dbReference>
<dbReference type="Gene3D" id="3.90.420.10">
    <property type="entry name" value="Oxidoreductase, molybdopterin-binding domain"/>
    <property type="match status" value="1"/>
</dbReference>
<dbReference type="PANTHER" id="PTHR19372:SF7">
    <property type="entry name" value="SULFITE OXIDASE, MITOCHONDRIAL"/>
    <property type="match status" value="1"/>
</dbReference>
<dbReference type="EMBL" id="UINC01002270">
    <property type="protein sequence ID" value="SUZ94825.1"/>
    <property type="molecule type" value="Genomic_DNA"/>
</dbReference>
<dbReference type="InterPro" id="IPR036374">
    <property type="entry name" value="OxRdtase_Mopterin-bd_sf"/>
</dbReference>
<dbReference type="PROSITE" id="PS51318">
    <property type="entry name" value="TAT"/>
    <property type="match status" value="1"/>
</dbReference>
<protein>
    <recommendedName>
        <fullName evidence="1">Oxidoreductase molybdopterin-binding domain-containing protein</fullName>
    </recommendedName>
</protein>
<dbReference type="GO" id="GO:0020037">
    <property type="term" value="F:heme binding"/>
    <property type="evidence" value="ECO:0007669"/>
    <property type="project" value="TreeGrafter"/>
</dbReference>
<accession>A0A381RSI1</accession>
<dbReference type="GO" id="GO:0006790">
    <property type="term" value="P:sulfur compound metabolic process"/>
    <property type="evidence" value="ECO:0007669"/>
    <property type="project" value="TreeGrafter"/>
</dbReference>
<dbReference type="GO" id="GO:0008482">
    <property type="term" value="F:sulfite oxidase activity"/>
    <property type="evidence" value="ECO:0007669"/>
    <property type="project" value="TreeGrafter"/>
</dbReference>
<proteinExistence type="predicted"/>
<organism evidence="2">
    <name type="scientific">marine metagenome</name>
    <dbReference type="NCBI Taxonomy" id="408172"/>
    <lineage>
        <taxon>unclassified sequences</taxon>
        <taxon>metagenomes</taxon>
        <taxon>ecological metagenomes</taxon>
    </lineage>
</organism>
<dbReference type="InterPro" id="IPR006311">
    <property type="entry name" value="TAT_signal"/>
</dbReference>
<dbReference type="PRINTS" id="PR00407">
    <property type="entry name" value="EUMOPTERIN"/>
</dbReference>
<feature type="domain" description="Oxidoreductase molybdopterin-binding" evidence="1">
    <location>
        <begin position="112"/>
        <end position="260"/>
    </location>
</feature>
<dbReference type="InterPro" id="IPR000572">
    <property type="entry name" value="OxRdtase_Mopterin-bd_dom"/>
</dbReference>
<name>A0A381RSI1_9ZZZZ</name>
<dbReference type="PANTHER" id="PTHR19372">
    <property type="entry name" value="SULFITE REDUCTASE"/>
    <property type="match status" value="1"/>
</dbReference>
<dbReference type="Gene3D" id="2.60.40.650">
    <property type="match status" value="1"/>
</dbReference>
<sequence>MSGLITRRDLLSTAMRGGVGMATAAAIPGWLPARELGSGERSRNRLSIQAGAEQLRIVPFDVEWTEAFNKPIDQGLNGRVIHKLAALTSDTLITPNEHFFVRTAKPALLGPTDNWKITVSGLVDEPTDLTLNSLLPLTESQGVHLLECSGNPRRRSFGLMSACEWGGIPAVDLLELTRPLSSATRVLIGGFDKHTSRGGGVPGASWVFDPGDLEAAGAFFATHMNGERLPDDHGYPIRLFIPGWYGCAAAKWVDRIEWVNDLAPATTQMKEYASRTGNDGIPELAGEYVRGEMDLAAMPVRVEKWSEGGQPYYRVVGIAWGGKRTVSRLEIRFNVDAPWVPIDDFEHRSVTTWNIWSHTWRPPEAGSYTIRLRFPDSTVPTRRIDRGYYDRTVTISDA</sequence>
<evidence type="ECO:0000313" key="2">
    <source>
        <dbReference type="EMBL" id="SUZ94825.1"/>
    </source>
</evidence>
<dbReference type="SUPFAM" id="SSF56524">
    <property type="entry name" value="Oxidoreductase molybdopterin-binding domain"/>
    <property type="match status" value="1"/>
</dbReference>
<dbReference type="Pfam" id="PF00174">
    <property type="entry name" value="Oxidored_molyb"/>
    <property type="match status" value="1"/>
</dbReference>
<dbReference type="AlphaFoldDB" id="A0A381RSI1"/>
<dbReference type="SUPFAM" id="SSF81296">
    <property type="entry name" value="E set domains"/>
    <property type="match status" value="1"/>
</dbReference>